<protein>
    <recommendedName>
        <fullName evidence="3">Ubiquitin-like domain-containing protein</fullName>
    </recommendedName>
</protein>
<dbReference type="Gene3D" id="1.10.472.10">
    <property type="entry name" value="Cyclin-like"/>
    <property type="match status" value="1"/>
</dbReference>
<organism evidence="1 2">
    <name type="scientific">Mesorhabditis belari</name>
    <dbReference type="NCBI Taxonomy" id="2138241"/>
    <lineage>
        <taxon>Eukaryota</taxon>
        <taxon>Metazoa</taxon>
        <taxon>Ecdysozoa</taxon>
        <taxon>Nematoda</taxon>
        <taxon>Chromadorea</taxon>
        <taxon>Rhabditida</taxon>
        <taxon>Rhabditina</taxon>
        <taxon>Rhabditomorpha</taxon>
        <taxon>Rhabditoidea</taxon>
        <taxon>Rhabditidae</taxon>
        <taxon>Mesorhabditinae</taxon>
        <taxon>Mesorhabditis</taxon>
    </lineage>
</organism>
<proteinExistence type="predicted"/>
<sequence length="459" mass="52072">MDILCSLVSLENSNPLTIRLENDDSIFELEKKICASFSLKPEEILFITRDGEPFLTANSPTFNDGEKLFVHKKVEGIARFLLANCKRWIKEMSGRTLDHERWFKGVPDGPRQRERIRTAVVQSISSQVQSARRLARDELKSFSTCPLFEENDLPRIEDALFQAHLTSDKSALELISVALRQFVCRAGLTLEFSNVGGKDYAFDNINYFLHNQIPCENVASRFSETKRAQMIPDETYFLAVHLLDKALLVDKNISKMSDVENVMVLAVKLARRGEFGPGYENGMVFGPEYEDGMLAVCNLKLQCQKDKINQCEFKLLKFVDFSISRQHLLHFLQIFWLLMGDVMSGTEKENGWATVKGLAYIATAKASLMNKKPSLVAAAIMRIALHLFFNRGQLPEDEVLQIISSLLHKESEYVPIATKLLKSVLSPPTCIPTIIRVFEANQYHPSKKELEAIACELKK</sequence>
<dbReference type="WBParaSite" id="MBELARI_LOCUS19316">
    <property type="protein sequence ID" value="MBELARI_LOCUS19316"/>
    <property type="gene ID" value="MBELARI_LOCUS19316"/>
</dbReference>
<accession>A0AAF3J6J0</accession>
<keyword evidence="1" id="KW-1185">Reference proteome</keyword>
<dbReference type="Proteomes" id="UP000887575">
    <property type="component" value="Unassembled WGS sequence"/>
</dbReference>
<evidence type="ECO:0000313" key="1">
    <source>
        <dbReference type="Proteomes" id="UP000887575"/>
    </source>
</evidence>
<name>A0AAF3J6J0_9BILA</name>
<dbReference type="AlphaFoldDB" id="A0AAF3J6J0"/>
<evidence type="ECO:0008006" key="3">
    <source>
        <dbReference type="Google" id="ProtNLM"/>
    </source>
</evidence>
<reference evidence="2" key="1">
    <citation type="submission" date="2024-02" db="UniProtKB">
        <authorList>
            <consortium name="WormBaseParasite"/>
        </authorList>
    </citation>
    <scope>IDENTIFICATION</scope>
</reference>
<evidence type="ECO:0000313" key="2">
    <source>
        <dbReference type="WBParaSite" id="MBELARI_LOCUS19316"/>
    </source>
</evidence>